<keyword evidence="2" id="KW-1185">Reference proteome</keyword>
<dbReference type="Proteomes" id="UP001055439">
    <property type="component" value="Chromosome 1"/>
</dbReference>
<evidence type="ECO:0000313" key="1">
    <source>
        <dbReference type="EMBL" id="URD72663.1"/>
    </source>
</evidence>
<protein>
    <submittedName>
        <fullName evidence="1">Uncharacterized protein</fullName>
    </submittedName>
</protein>
<reference evidence="1" key="1">
    <citation type="submission" date="2022-05" db="EMBL/GenBank/DDBJ databases">
        <title>The Musa troglodytarum L. genome provides insights into the mechanism of non-climacteric behaviour and enrichment of carotenoids.</title>
        <authorList>
            <person name="Wang J."/>
        </authorList>
    </citation>
    <scope>NUCLEOTIDE SEQUENCE</scope>
    <source>
        <tissue evidence="1">Leaf</tissue>
    </source>
</reference>
<dbReference type="EMBL" id="CP097502">
    <property type="protein sequence ID" value="URD72663.1"/>
    <property type="molecule type" value="Genomic_DNA"/>
</dbReference>
<accession>A0A9E7EAX6</accession>
<sequence length="94" mass="10273">MCCNSRSLVASPLPCGHRFTTRRLLGLRPPANLILLRHTAPPSATTTFCLLHHHNLPAQPLSLMHDPINFNSEKSRSPAGSSHLSCCYKGILCS</sequence>
<proteinExistence type="predicted"/>
<evidence type="ECO:0000313" key="2">
    <source>
        <dbReference type="Proteomes" id="UP001055439"/>
    </source>
</evidence>
<gene>
    <name evidence="1" type="ORF">MUK42_36197</name>
</gene>
<dbReference type="AlphaFoldDB" id="A0A9E7EAX6"/>
<organism evidence="1 2">
    <name type="scientific">Musa troglodytarum</name>
    <name type="common">fe'i banana</name>
    <dbReference type="NCBI Taxonomy" id="320322"/>
    <lineage>
        <taxon>Eukaryota</taxon>
        <taxon>Viridiplantae</taxon>
        <taxon>Streptophyta</taxon>
        <taxon>Embryophyta</taxon>
        <taxon>Tracheophyta</taxon>
        <taxon>Spermatophyta</taxon>
        <taxon>Magnoliopsida</taxon>
        <taxon>Liliopsida</taxon>
        <taxon>Zingiberales</taxon>
        <taxon>Musaceae</taxon>
        <taxon>Musa</taxon>
    </lineage>
</organism>
<name>A0A9E7EAX6_9LILI</name>